<keyword evidence="2" id="KW-1185">Reference proteome</keyword>
<comment type="caution">
    <text evidence="1">The sequence shown here is derived from an EMBL/GenBank/DDBJ whole genome shotgun (WGS) entry which is preliminary data.</text>
</comment>
<protein>
    <submittedName>
        <fullName evidence="1">Uncharacterized protein</fullName>
    </submittedName>
</protein>
<organism evidence="1 2">
    <name type="scientific">Staurois parvus</name>
    <dbReference type="NCBI Taxonomy" id="386267"/>
    <lineage>
        <taxon>Eukaryota</taxon>
        <taxon>Metazoa</taxon>
        <taxon>Chordata</taxon>
        <taxon>Craniata</taxon>
        <taxon>Vertebrata</taxon>
        <taxon>Euteleostomi</taxon>
        <taxon>Amphibia</taxon>
        <taxon>Batrachia</taxon>
        <taxon>Anura</taxon>
        <taxon>Neobatrachia</taxon>
        <taxon>Ranoidea</taxon>
        <taxon>Ranidae</taxon>
        <taxon>Staurois</taxon>
    </lineage>
</organism>
<dbReference type="Proteomes" id="UP001162483">
    <property type="component" value="Unassembled WGS sequence"/>
</dbReference>
<proteinExistence type="predicted"/>
<reference evidence="1" key="1">
    <citation type="submission" date="2023-05" db="EMBL/GenBank/DDBJ databases">
        <authorList>
            <person name="Stuckert A."/>
        </authorList>
    </citation>
    <scope>NUCLEOTIDE SEQUENCE</scope>
</reference>
<dbReference type="EMBL" id="CATNWA010000115">
    <property type="protein sequence ID" value="CAI9533184.1"/>
    <property type="molecule type" value="Genomic_DNA"/>
</dbReference>
<sequence length="52" mass="5441">MCNMVGKPGGISKVSASRPALPDERVRPGLILSCTCSETRCILMTSDATSCP</sequence>
<accession>A0ABN9AB30</accession>
<evidence type="ECO:0000313" key="1">
    <source>
        <dbReference type="EMBL" id="CAI9533184.1"/>
    </source>
</evidence>
<gene>
    <name evidence="1" type="ORF">SPARVUS_LOCUS334505</name>
</gene>
<name>A0ABN9AB30_9NEOB</name>
<evidence type="ECO:0000313" key="2">
    <source>
        <dbReference type="Proteomes" id="UP001162483"/>
    </source>
</evidence>